<dbReference type="InterPro" id="IPR036513">
    <property type="entry name" value="STAS_dom_sf"/>
</dbReference>
<dbReference type="Proteomes" id="UP000572680">
    <property type="component" value="Unassembled WGS sequence"/>
</dbReference>
<keyword evidence="4" id="KW-1185">Reference proteome</keyword>
<dbReference type="InterPro" id="IPR058548">
    <property type="entry name" value="MlaB-like_STAS"/>
</dbReference>
<proteinExistence type="predicted"/>
<organism evidence="3 4">
    <name type="scientific">Actinomadura namibiensis</name>
    <dbReference type="NCBI Taxonomy" id="182080"/>
    <lineage>
        <taxon>Bacteria</taxon>
        <taxon>Bacillati</taxon>
        <taxon>Actinomycetota</taxon>
        <taxon>Actinomycetes</taxon>
        <taxon>Streptosporangiales</taxon>
        <taxon>Thermomonosporaceae</taxon>
        <taxon>Actinomadura</taxon>
    </lineage>
</organism>
<dbReference type="AlphaFoldDB" id="A0A7W3LND0"/>
<protein>
    <submittedName>
        <fullName evidence="3">Anti-anti-sigma regulatory factor</fullName>
    </submittedName>
</protein>
<reference evidence="3 4" key="1">
    <citation type="submission" date="2020-08" db="EMBL/GenBank/DDBJ databases">
        <title>Genomic Encyclopedia of Type Strains, Phase IV (KMG-IV): sequencing the most valuable type-strain genomes for metagenomic binning, comparative biology and taxonomic classification.</title>
        <authorList>
            <person name="Goeker M."/>
        </authorList>
    </citation>
    <scope>NUCLEOTIDE SEQUENCE [LARGE SCALE GENOMIC DNA]</scope>
    <source>
        <strain evidence="3 4">DSM 44197</strain>
    </source>
</reference>
<dbReference type="Pfam" id="PF13466">
    <property type="entry name" value="STAS_2"/>
    <property type="match status" value="1"/>
</dbReference>
<dbReference type="Pfam" id="PF14417">
    <property type="entry name" value="MEDS"/>
    <property type="match status" value="1"/>
</dbReference>
<evidence type="ECO:0000313" key="4">
    <source>
        <dbReference type="Proteomes" id="UP000572680"/>
    </source>
</evidence>
<dbReference type="CDD" id="cd07043">
    <property type="entry name" value="STAS_anti-anti-sigma_factors"/>
    <property type="match status" value="1"/>
</dbReference>
<feature type="domain" description="STAS" evidence="2">
    <location>
        <begin position="226"/>
        <end position="316"/>
    </location>
</feature>
<dbReference type="InterPro" id="IPR002645">
    <property type="entry name" value="STAS_dom"/>
</dbReference>
<sequence length="316" mass="34355">MTPAADGRPHGSATSRGGAKPVSEVTFGDHLCLTFDNDPERYAILGAYIRDGLALHHKIIYLADEDDAGAVLRRLGDGIAGAWVPGTERLDLDAAVAEGRLAIRPIVDAFMATGRFDPDETVALLATEIEVALVQGYAGVRISGETSFSLRGWPGTDRFADFEQRCQAAFQSPGIKAMALCQYDSRWFSRTQLEELELCHGGRVRVDDLYDDGVLRITPLFTPPGLALDGAVDESTVQAVGDALERMAARASHFCLDLSGLEFCDMEGLRTLIGAGRSGGVHRQVILRGVPDYLNLMLRISGWDSMPDIYREGVRR</sequence>
<gene>
    <name evidence="3" type="ORF">HNR61_002923</name>
</gene>
<evidence type="ECO:0000313" key="3">
    <source>
        <dbReference type="EMBL" id="MBA8951292.1"/>
    </source>
</evidence>
<feature type="region of interest" description="Disordered" evidence="1">
    <location>
        <begin position="1"/>
        <end position="21"/>
    </location>
</feature>
<accession>A0A7W3LND0</accession>
<evidence type="ECO:0000259" key="2">
    <source>
        <dbReference type="PROSITE" id="PS50801"/>
    </source>
</evidence>
<comment type="caution">
    <text evidence="3">The sequence shown here is derived from an EMBL/GenBank/DDBJ whole genome shotgun (WGS) entry which is preliminary data.</text>
</comment>
<name>A0A7W3LND0_ACTNM</name>
<dbReference type="PROSITE" id="PS50801">
    <property type="entry name" value="STAS"/>
    <property type="match status" value="1"/>
</dbReference>
<dbReference type="EMBL" id="JACJIA010000003">
    <property type="protein sequence ID" value="MBA8951292.1"/>
    <property type="molecule type" value="Genomic_DNA"/>
</dbReference>
<dbReference type="RefSeq" id="WP_182843641.1">
    <property type="nucleotide sequence ID" value="NZ_BAAALP010000004.1"/>
</dbReference>
<dbReference type="SUPFAM" id="SSF52091">
    <property type="entry name" value="SpoIIaa-like"/>
    <property type="match status" value="1"/>
</dbReference>
<dbReference type="InterPro" id="IPR025847">
    <property type="entry name" value="MEDS_domain"/>
</dbReference>
<evidence type="ECO:0000256" key="1">
    <source>
        <dbReference type="SAM" id="MobiDB-lite"/>
    </source>
</evidence>
<dbReference type="Gene3D" id="3.30.750.24">
    <property type="entry name" value="STAS domain"/>
    <property type="match status" value="1"/>
</dbReference>